<accession>A0A917SFI7</accession>
<sequence length="73" mass="8121">MSTTEPPDQPYGDDPPPEPQDPDFIRAMAALRAKAQRTKAAKEQALTEWSQADTDEQLLADLGLDIDELRQDP</sequence>
<evidence type="ECO:0000313" key="3">
    <source>
        <dbReference type="Proteomes" id="UP000613840"/>
    </source>
</evidence>
<reference evidence="2" key="1">
    <citation type="journal article" date="2014" name="Int. J. Syst. Evol. Microbiol.">
        <title>Complete genome sequence of Corynebacterium casei LMG S-19264T (=DSM 44701T), isolated from a smear-ripened cheese.</title>
        <authorList>
            <consortium name="US DOE Joint Genome Institute (JGI-PGF)"/>
            <person name="Walter F."/>
            <person name="Albersmeier A."/>
            <person name="Kalinowski J."/>
            <person name="Ruckert C."/>
        </authorList>
    </citation>
    <scope>NUCLEOTIDE SEQUENCE</scope>
    <source>
        <strain evidence="2">CGMCC 4.7306</strain>
    </source>
</reference>
<reference evidence="2" key="2">
    <citation type="submission" date="2020-09" db="EMBL/GenBank/DDBJ databases">
        <authorList>
            <person name="Sun Q."/>
            <person name="Zhou Y."/>
        </authorList>
    </citation>
    <scope>NUCLEOTIDE SEQUENCE</scope>
    <source>
        <strain evidence="2">CGMCC 4.7306</strain>
    </source>
</reference>
<comment type="caution">
    <text evidence="2">The sequence shown here is derived from an EMBL/GenBank/DDBJ whole genome shotgun (WGS) entry which is preliminary data.</text>
</comment>
<evidence type="ECO:0000313" key="2">
    <source>
        <dbReference type="EMBL" id="GGL79080.1"/>
    </source>
</evidence>
<name>A0A917SFI7_9ACTN</name>
<evidence type="ECO:0000256" key="1">
    <source>
        <dbReference type="SAM" id="MobiDB-lite"/>
    </source>
</evidence>
<dbReference type="Proteomes" id="UP000613840">
    <property type="component" value="Unassembled WGS sequence"/>
</dbReference>
<proteinExistence type="predicted"/>
<gene>
    <name evidence="2" type="ORF">GCM10011575_41800</name>
</gene>
<protein>
    <submittedName>
        <fullName evidence="2">Uncharacterized protein</fullName>
    </submittedName>
</protein>
<dbReference type="EMBL" id="BMMZ01000014">
    <property type="protein sequence ID" value="GGL79080.1"/>
    <property type="molecule type" value="Genomic_DNA"/>
</dbReference>
<keyword evidence="3" id="KW-1185">Reference proteome</keyword>
<dbReference type="RefSeq" id="WP_188897483.1">
    <property type="nucleotide sequence ID" value="NZ_BMMZ01000014.1"/>
</dbReference>
<feature type="compositionally biased region" description="Pro residues" evidence="1">
    <location>
        <begin position="7"/>
        <end position="19"/>
    </location>
</feature>
<dbReference type="AlphaFoldDB" id="A0A917SFI7"/>
<feature type="region of interest" description="Disordered" evidence="1">
    <location>
        <begin position="1"/>
        <end position="23"/>
    </location>
</feature>
<organism evidence="2 3">
    <name type="scientific">Microlunatus endophyticus</name>
    <dbReference type="NCBI Taxonomy" id="1716077"/>
    <lineage>
        <taxon>Bacteria</taxon>
        <taxon>Bacillati</taxon>
        <taxon>Actinomycetota</taxon>
        <taxon>Actinomycetes</taxon>
        <taxon>Propionibacteriales</taxon>
        <taxon>Propionibacteriaceae</taxon>
        <taxon>Microlunatus</taxon>
    </lineage>
</organism>